<protein>
    <submittedName>
        <fullName evidence="1">Uncharacterized protein</fullName>
    </submittedName>
</protein>
<reference evidence="1 2" key="1">
    <citation type="journal article" date="2019" name="PLoS ONE">
        <title>Pup mortality in New Zealand sea lions (Phocarctos hookeri) at Enderby Island, Auckland Islands, 2013-18.</title>
        <authorList>
            <person name="Michael S.A."/>
            <person name="Hayman D.T.S."/>
            <person name="Gray R."/>
            <person name="Zhang J."/>
            <person name="Rogers L."/>
            <person name="Roe W.D."/>
        </authorList>
    </citation>
    <scope>NUCLEOTIDE SEQUENCE [LARGE SCALE GENOMIC DNA]</scope>
    <source>
        <strain evidence="1 2">SM868</strain>
    </source>
</reference>
<comment type="caution">
    <text evidence="1">The sequence shown here is derived from an EMBL/GenBank/DDBJ whole genome shotgun (WGS) entry which is preliminary data.</text>
</comment>
<accession>A0A844M400</accession>
<gene>
    <name evidence="1" type="ORF">GB996_11105</name>
</gene>
<dbReference type="EMBL" id="WFKQ01000014">
    <property type="protein sequence ID" value="MUG33328.1"/>
    <property type="molecule type" value="Genomic_DNA"/>
</dbReference>
<keyword evidence="2" id="KW-1185">Reference proteome</keyword>
<proteinExistence type="predicted"/>
<evidence type="ECO:0000313" key="2">
    <source>
        <dbReference type="Proteomes" id="UP000442109"/>
    </source>
</evidence>
<evidence type="ECO:0000313" key="1">
    <source>
        <dbReference type="EMBL" id="MUG33328.1"/>
    </source>
</evidence>
<dbReference type="RefSeq" id="WP_155587698.1">
    <property type="nucleotide sequence ID" value="NZ_WFKQ01000014.1"/>
</dbReference>
<organism evidence="1 2">
    <name type="scientific">Psychrobacter sanguinis</name>
    <dbReference type="NCBI Taxonomy" id="861445"/>
    <lineage>
        <taxon>Bacteria</taxon>
        <taxon>Pseudomonadati</taxon>
        <taxon>Pseudomonadota</taxon>
        <taxon>Gammaproteobacteria</taxon>
        <taxon>Moraxellales</taxon>
        <taxon>Moraxellaceae</taxon>
        <taxon>Psychrobacter</taxon>
    </lineage>
</organism>
<sequence>MKRINYPDLLAEYKSKGHISPDANKLANGFIREYCIQGGCGLARFLDVDVCFDNHMALRVWVQMRLDALDSYVPEEVRAKLESELYDLLITSNFSYGYL</sequence>
<dbReference type="AlphaFoldDB" id="A0A844M400"/>
<dbReference type="OrthoDB" id="6658588at2"/>
<dbReference type="Proteomes" id="UP000442109">
    <property type="component" value="Unassembled WGS sequence"/>
</dbReference>
<name>A0A844M400_9GAMM</name>